<organism evidence="3 4">
    <name type="scientific">Eimeria necatrix</name>
    <dbReference type="NCBI Taxonomy" id="51315"/>
    <lineage>
        <taxon>Eukaryota</taxon>
        <taxon>Sar</taxon>
        <taxon>Alveolata</taxon>
        <taxon>Apicomplexa</taxon>
        <taxon>Conoidasida</taxon>
        <taxon>Coccidia</taxon>
        <taxon>Eucoccidiorida</taxon>
        <taxon>Eimeriorina</taxon>
        <taxon>Eimeriidae</taxon>
        <taxon>Eimeria</taxon>
    </lineage>
</organism>
<evidence type="ECO:0000256" key="1">
    <source>
        <dbReference type="SAM" id="MobiDB-lite"/>
    </source>
</evidence>
<protein>
    <submittedName>
        <fullName evidence="3">Nuclear associated protein, putative</fullName>
    </submittedName>
</protein>
<dbReference type="Gene3D" id="1.25.10.10">
    <property type="entry name" value="Leucine-rich Repeat Variant"/>
    <property type="match status" value="1"/>
</dbReference>
<keyword evidence="4" id="KW-1185">Reference proteome</keyword>
<dbReference type="VEuPathDB" id="ToxoDB:ENH_00051910"/>
<sequence length="126" mass="13074">MELEEIIKPYTLAPEPPKRPGAEAGPAAKRHLGDAAAAAAAAAGGAAAAAAAEAGGALAGSSGKVSLEDLPDEIDANAVEKILEQADEMHVEEITEASIKRCAAQLERRIKKNQHDRIKFANNPEK</sequence>
<proteinExistence type="predicted"/>
<gene>
    <name evidence="3" type="ORF">ENH_00051910</name>
</gene>
<dbReference type="OrthoDB" id="330369at2759"/>
<dbReference type="InterPro" id="IPR013180">
    <property type="entry name" value="CTNNBL1_N"/>
</dbReference>
<name>U6N389_9EIME</name>
<dbReference type="EMBL" id="HG725539">
    <property type="protein sequence ID" value="CDJ68410.1"/>
    <property type="molecule type" value="Genomic_DNA"/>
</dbReference>
<dbReference type="Pfam" id="PF08216">
    <property type="entry name" value="CTNNBL"/>
    <property type="match status" value="1"/>
</dbReference>
<feature type="region of interest" description="Disordered" evidence="1">
    <location>
        <begin position="1"/>
        <end position="33"/>
    </location>
</feature>
<dbReference type="SMART" id="SM01156">
    <property type="entry name" value="DUF1716"/>
    <property type="match status" value="1"/>
</dbReference>
<dbReference type="AlphaFoldDB" id="U6N389"/>
<dbReference type="Proteomes" id="UP000030754">
    <property type="component" value="Unassembled WGS sequence"/>
</dbReference>
<evidence type="ECO:0000313" key="3">
    <source>
        <dbReference type="EMBL" id="CDJ68410.1"/>
    </source>
</evidence>
<dbReference type="RefSeq" id="XP_013436877.1">
    <property type="nucleotide sequence ID" value="XM_013581423.1"/>
</dbReference>
<accession>U6N389</accession>
<dbReference type="InterPro" id="IPR011989">
    <property type="entry name" value="ARM-like"/>
</dbReference>
<reference evidence="3" key="2">
    <citation type="submission" date="2013-10" db="EMBL/GenBank/DDBJ databases">
        <authorList>
            <person name="Aslett M."/>
        </authorList>
    </citation>
    <scope>NUCLEOTIDE SEQUENCE [LARGE SCALE GENOMIC DNA]</scope>
    <source>
        <strain evidence="3">Houghton</strain>
    </source>
</reference>
<dbReference type="GeneID" id="25475338"/>
<evidence type="ECO:0000259" key="2">
    <source>
        <dbReference type="SMART" id="SM01156"/>
    </source>
</evidence>
<evidence type="ECO:0000313" key="4">
    <source>
        <dbReference type="Proteomes" id="UP000030754"/>
    </source>
</evidence>
<feature type="domain" description="Beta-catenin-like protein 1 N-terminal" evidence="2">
    <location>
        <begin position="72"/>
        <end position="126"/>
    </location>
</feature>
<reference evidence="3" key="1">
    <citation type="submission" date="2013-10" db="EMBL/GenBank/DDBJ databases">
        <title>Genomic analysis of the causative agents of coccidiosis in chickens.</title>
        <authorList>
            <person name="Reid A.J."/>
            <person name="Blake D."/>
            <person name="Billington K."/>
            <person name="Browne H."/>
            <person name="Dunn M."/>
            <person name="Hung S."/>
            <person name="Kawahara F."/>
            <person name="Miranda-Saavedra D."/>
            <person name="Mourier T."/>
            <person name="Nagra H."/>
            <person name="Otto T.D."/>
            <person name="Rawlings N."/>
            <person name="Sanchez A."/>
            <person name="Sanders M."/>
            <person name="Subramaniam C."/>
            <person name="Tay Y."/>
            <person name="Dear P."/>
            <person name="Doerig C."/>
            <person name="Gruber A."/>
            <person name="Parkinson J."/>
            <person name="Shirley M."/>
            <person name="Wan K.L."/>
            <person name="Berriman M."/>
            <person name="Tomley F."/>
            <person name="Pain A."/>
        </authorList>
    </citation>
    <scope>NUCLEOTIDE SEQUENCE [LARGE SCALE GENOMIC DNA]</scope>
    <source>
        <strain evidence="3">Houghton</strain>
    </source>
</reference>